<dbReference type="EMBL" id="MTHB01000073">
    <property type="protein sequence ID" value="OXC78204.1"/>
    <property type="molecule type" value="Genomic_DNA"/>
</dbReference>
<dbReference type="AlphaFoldDB" id="A0A226X426"/>
<protein>
    <recommendedName>
        <fullName evidence="5">Purine nucleoside phosphorylase</fullName>
    </recommendedName>
</protein>
<sequence>MKLNKLMMIMTVAALGVSTLANAQSVQPVDGNAMAVASNQGPKTREQVRAELAHARMDGTISRFGNPDPYGPGGTPNFARH</sequence>
<dbReference type="InterPro" id="IPR025421">
    <property type="entry name" value="DUF4148"/>
</dbReference>
<dbReference type="Pfam" id="PF13663">
    <property type="entry name" value="DUF4148"/>
    <property type="match status" value="1"/>
</dbReference>
<evidence type="ECO:0000256" key="1">
    <source>
        <dbReference type="SAM" id="MobiDB-lite"/>
    </source>
</evidence>
<accession>A0A226X426</accession>
<keyword evidence="2" id="KW-0732">Signal</keyword>
<organism evidence="3 4">
    <name type="scientific">Caballeronia sordidicola</name>
    <name type="common">Burkholderia sordidicola</name>
    <dbReference type="NCBI Taxonomy" id="196367"/>
    <lineage>
        <taxon>Bacteria</taxon>
        <taxon>Pseudomonadati</taxon>
        <taxon>Pseudomonadota</taxon>
        <taxon>Betaproteobacteria</taxon>
        <taxon>Burkholderiales</taxon>
        <taxon>Burkholderiaceae</taxon>
        <taxon>Caballeronia</taxon>
    </lineage>
</organism>
<evidence type="ECO:0000313" key="4">
    <source>
        <dbReference type="Proteomes" id="UP000214720"/>
    </source>
</evidence>
<reference evidence="4" key="1">
    <citation type="submission" date="2017-01" db="EMBL/GenBank/DDBJ databases">
        <title>Genome Analysis of Deinococcus marmoris KOPRI26562.</title>
        <authorList>
            <person name="Kim J.H."/>
            <person name="Oh H.-M."/>
        </authorList>
    </citation>
    <scope>NUCLEOTIDE SEQUENCE [LARGE SCALE GENOMIC DNA]</scope>
    <source>
        <strain evidence="4">PAMC 26633</strain>
    </source>
</reference>
<feature type="region of interest" description="Disordered" evidence="1">
    <location>
        <begin position="60"/>
        <end position="81"/>
    </location>
</feature>
<feature type="chain" id="PRO_5013211796" description="Purine nucleoside phosphorylase" evidence="2">
    <location>
        <begin position="24"/>
        <end position="81"/>
    </location>
</feature>
<dbReference type="RefSeq" id="WP_089160853.1">
    <property type="nucleotide sequence ID" value="NZ_MTHB01000073.1"/>
</dbReference>
<dbReference type="eggNOG" id="ENOG50316VQ">
    <property type="taxonomic scope" value="Bacteria"/>
</dbReference>
<evidence type="ECO:0000256" key="2">
    <source>
        <dbReference type="SAM" id="SignalP"/>
    </source>
</evidence>
<dbReference type="Proteomes" id="UP000214720">
    <property type="component" value="Unassembled WGS sequence"/>
</dbReference>
<evidence type="ECO:0008006" key="5">
    <source>
        <dbReference type="Google" id="ProtNLM"/>
    </source>
</evidence>
<comment type="caution">
    <text evidence="3">The sequence shown here is derived from an EMBL/GenBank/DDBJ whole genome shotgun (WGS) entry which is preliminary data.</text>
</comment>
<feature type="signal peptide" evidence="2">
    <location>
        <begin position="1"/>
        <end position="23"/>
    </location>
</feature>
<gene>
    <name evidence="3" type="ORF">BSU04_12955</name>
</gene>
<dbReference type="OrthoDB" id="9036157at2"/>
<evidence type="ECO:0000313" key="3">
    <source>
        <dbReference type="EMBL" id="OXC78204.1"/>
    </source>
</evidence>
<proteinExistence type="predicted"/>
<name>A0A226X426_CABSO</name>